<gene>
    <name evidence="6" type="ORF">UA74_27795</name>
</gene>
<organism evidence="6 7">
    <name type="scientific">Actinoalloteichus fjordicus</name>
    <dbReference type="NCBI Taxonomy" id="1612552"/>
    <lineage>
        <taxon>Bacteria</taxon>
        <taxon>Bacillati</taxon>
        <taxon>Actinomycetota</taxon>
        <taxon>Actinomycetes</taxon>
        <taxon>Pseudonocardiales</taxon>
        <taxon>Pseudonocardiaceae</taxon>
        <taxon>Actinoalloteichus</taxon>
    </lineage>
</organism>
<dbReference type="PANTHER" id="PTHR30346:SF29">
    <property type="entry name" value="LYSR SUBSTRATE-BINDING"/>
    <property type="match status" value="1"/>
</dbReference>
<dbReference type="AlphaFoldDB" id="A0AAC9LJQ5"/>
<dbReference type="InterPro" id="IPR005119">
    <property type="entry name" value="LysR_subst-bd"/>
</dbReference>
<keyword evidence="4" id="KW-0804">Transcription</keyword>
<dbReference type="SUPFAM" id="SSF46785">
    <property type="entry name" value="Winged helix' DNA-binding domain"/>
    <property type="match status" value="1"/>
</dbReference>
<dbReference type="PROSITE" id="PS50931">
    <property type="entry name" value="HTH_LYSR"/>
    <property type="match status" value="1"/>
</dbReference>
<keyword evidence="3" id="KW-0238">DNA-binding</keyword>
<dbReference type="RefSeq" id="WP_075765778.1">
    <property type="nucleotide sequence ID" value="NZ_CP016076.1"/>
</dbReference>
<keyword evidence="2" id="KW-0805">Transcription regulation</keyword>
<dbReference type="GO" id="GO:0003677">
    <property type="term" value="F:DNA binding"/>
    <property type="evidence" value="ECO:0007669"/>
    <property type="project" value="UniProtKB-KW"/>
</dbReference>
<evidence type="ECO:0000259" key="5">
    <source>
        <dbReference type="PROSITE" id="PS50931"/>
    </source>
</evidence>
<evidence type="ECO:0000313" key="7">
    <source>
        <dbReference type="Proteomes" id="UP000185511"/>
    </source>
</evidence>
<keyword evidence="7" id="KW-1185">Reference proteome</keyword>
<proteinExistence type="inferred from homology"/>
<reference evidence="7" key="1">
    <citation type="submission" date="2016-06" db="EMBL/GenBank/DDBJ databases">
        <title>Complete genome sequence of Actinoalloteichus fjordicus DSM 46855 (=ADI127-17), type strain of the new species Actinoalloteichus fjordicus.</title>
        <authorList>
            <person name="Ruckert C."/>
            <person name="Nouioui I."/>
            <person name="Willmese J."/>
            <person name="van Wezel G."/>
            <person name="Klenk H.-P."/>
            <person name="Kalinowski J."/>
            <person name="Zotchev S.B."/>
        </authorList>
    </citation>
    <scope>NUCLEOTIDE SEQUENCE [LARGE SCALE GENOMIC DNA]</scope>
    <source>
        <strain evidence="7">ADI127-7</strain>
    </source>
</reference>
<dbReference type="Gene3D" id="1.10.10.10">
    <property type="entry name" value="Winged helix-like DNA-binding domain superfamily/Winged helix DNA-binding domain"/>
    <property type="match status" value="1"/>
</dbReference>
<name>A0AAC9LJQ5_9PSEU</name>
<evidence type="ECO:0000313" key="6">
    <source>
        <dbReference type="EMBL" id="APU17560.1"/>
    </source>
</evidence>
<comment type="similarity">
    <text evidence="1">Belongs to the LysR transcriptional regulatory family.</text>
</comment>
<evidence type="ECO:0000256" key="3">
    <source>
        <dbReference type="ARBA" id="ARBA00023125"/>
    </source>
</evidence>
<sequence>MLDVRRLQVLHAVVTSGSVSSAATDLGFTPSAISQQLATLEREVGMSLLEKAGRGLRPTHVGQTLSDRAGGVLADLADIEQTVADLRAGSTGRVRIRYFATAGAVLVPQAVAEFRREYPRVRLELLLDDVEPLAELCSGRADVALIVQTSETAELPGLRHLPLLVDPYRVVLPRGHRLSSRRSVEVTELAEEQWVDSDRSHGPCREPVLRACAAAGFQPDFAVQTEDYATAQGFVAAGMGVAIMPMLGLGAVHPGVVVRRLRQPEPMRRIALVIRQAVEEQVAVRRLATAFQAVAASVVT</sequence>
<accession>A0AAC9LJQ5</accession>
<dbReference type="GO" id="GO:0032993">
    <property type="term" value="C:protein-DNA complex"/>
    <property type="evidence" value="ECO:0007669"/>
    <property type="project" value="TreeGrafter"/>
</dbReference>
<evidence type="ECO:0000256" key="2">
    <source>
        <dbReference type="ARBA" id="ARBA00023015"/>
    </source>
</evidence>
<dbReference type="Pfam" id="PF00126">
    <property type="entry name" value="HTH_1"/>
    <property type="match status" value="1"/>
</dbReference>
<dbReference type="EMBL" id="CP016076">
    <property type="protein sequence ID" value="APU17560.1"/>
    <property type="molecule type" value="Genomic_DNA"/>
</dbReference>
<dbReference type="SUPFAM" id="SSF53850">
    <property type="entry name" value="Periplasmic binding protein-like II"/>
    <property type="match status" value="1"/>
</dbReference>
<dbReference type="Proteomes" id="UP000185511">
    <property type="component" value="Chromosome"/>
</dbReference>
<dbReference type="InterPro" id="IPR036390">
    <property type="entry name" value="WH_DNA-bd_sf"/>
</dbReference>
<evidence type="ECO:0000256" key="1">
    <source>
        <dbReference type="ARBA" id="ARBA00009437"/>
    </source>
</evidence>
<dbReference type="InterPro" id="IPR036388">
    <property type="entry name" value="WH-like_DNA-bd_sf"/>
</dbReference>
<dbReference type="InterPro" id="IPR000847">
    <property type="entry name" value="LysR_HTH_N"/>
</dbReference>
<dbReference type="KEGG" id="acad:UA74_27795"/>
<evidence type="ECO:0000256" key="4">
    <source>
        <dbReference type="ARBA" id="ARBA00023163"/>
    </source>
</evidence>
<protein>
    <submittedName>
        <fullName evidence="6">Transcriptional regulator</fullName>
    </submittedName>
</protein>
<dbReference type="GO" id="GO:0003700">
    <property type="term" value="F:DNA-binding transcription factor activity"/>
    <property type="evidence" value="ECO:0007669"/>
    <property type="project" value="InterPro"/>
</dbReference>
<dbReference type="Gene3D" id="3.40.190.10">
    <property type="entry name" value="Periplasmic binding protein-like II"/>
    <property type="match status" value="2"/>
</dbReference>
<dbReference type="PANTHER" id="PTHR30346">
    <property type="entry name" value="TRANSCRIPTIONAL DUAL REGULATOR HCAR-RELATED"/>
    <property type="match status" value="1"/>
</dbReference>
<feature type="domain" description="HTH lysR-type" evidence="5">
    <location>
        <begin position="2"/>
        <end position="59"/>
    </location>
</feature>
<dbReference type="Pfam" id="PF03466">
    <property type="entry name" value="LysR_substrate"/>
    <property type="match status" value="1"/>
</dbReference>
<dbReference type="CDD" id="cd08423">
    <property type="entry name" value="PBP2_LTTR_like_6"/>
    <property type="match status" value="1"/>
</dbReference>